<dbReference type="InterPro" id="IPR017853">
    <property type="entry name" value="GH"/>
</dbReference>
<sequence>MLSRRHCLTGLAAGFALAAAPAGMPPCLAGAFTDWGAEGRETTLSAWEAWLSQPPASVPALDFYGDKTWEDFRRLDWLPAFRARANPKRALVWSVPLTMAGTDLAEIGRGSFDPFFRHAAEVIARAQPEATLRIGWEMNVAGSLWLAKGRAPDYIRAYRRVVGLFRQASPRFRFDWCPGWGPQACPADAAYPGDDVVDVIGLDIYDFGTGDPPETRWVKATRDVPFGLDWHRSFARRHGKAMSYPEWGVGQAGDNPLFVSRMAEWFRENAGQIAYALYFDVDGAWPTRLDAERFPQSRAAFARAFAGQTT</sequence>
<dbReference type="Proteomes" id="UP001055156">
    <property type="component" value="Unassembled WGS sequence"/>
</dbReference>
<dbReference type="RefSeq" id="WP_238310012.1">
    <property type="nucleotide sequence ID" value="NZ_BPQV01000002.1"/>
</dbReference>
<name>A0ABQ4T521_METOR</name>
<feature type="signal peptide" evidence="4">
    <location>
        <begin position="1"/>
        <end position="18"/>
    </location>
</feature>
<keyword evidence="7" id="KW-1185">Reference proteome</keyword>
<keyword evidence="1 3" id="KW-0378">Hydrolase</keyword>
<accession>A0ABQ4T521</accession>
<proteinExistence type="inferred from homology"/>
<dbReference type="SUPFAM" id="SSF51445">
    <property type="entry name" value="(Trans)glycosidases"/>
    <property type="match status" value="1"/>
</dbReference>
<keyword evidence="2 3" id="KW-0326">Glycosidase</keyword>
<comment type="caution">
    <text evidence="6">The sequence shown here is derived from an EMBL/GenBank/DDBJ whole genome shotgun (WGS) entry which is preliminary data.</text>
</comment>
<feature type="active site" description="Nucleophile" evidence="3">
    <location>
        <position position="246"/>
    </location>
</feature>
<gene>
    <name evidence="6" type="ORF">LKMONMHP_0915</name>
</gene>
<evidence type="ECO:0000256" key="2">
    <source>
        <dbReference type="ARBA" id="ARBA00023295"/>
    </source>
</evidence>
<reference evidence="6" key="2">
    <citation type="submission" date="2021-08" db="EMBL/GenBank/DDBJ databases">
        <authorList>
            <person name="Tani A."/>
            <person name="Ola A."/>
            <person name="Ogura Y."/>
            <person name="Katsura K."/>
            <person name="Hayashi T."/>
        </authorList>
    </citation>
    <scope>NUCLEOTIDE SEQUENCE</scope>
    <source>
        <strain evidence="6">NBRC 15689</strain>
    </source>
</reference>
<evidence type="ECO:0000256" key="3">
    <source>
        <dbReference type="PROSITE-ProRule" id="PRU01100"/>
    </source>
</evidence>
<dbReference type="InterPro" id="IPR022790">
    <property type="entry name" value="GH26_dom"/>
</dbReference>
<organism evidence="6 7">
    <name type="scientific">Methylobacterium organophilum</name>
    <dbReference type="NCBI Taxonomy" id="410"/>
    <lineage>
        <taxon>Bacteria</taxon>
        <taxon>Pseudomonadati</taxon>
        <taxon>Pseudomonadota</taxon>
        <taxon>Alphaproteobacteria</taxon>
        <taxon>Hyphomicrobiales</taxon>
        <taxon>Methylobacteriaceae</taxon>
        <taxon>Methylobacterium</taxon>
    </lineage>
</organism>
<dbReference type="Gene3D" id="3.20.20.80">
    <property type="entry name" value="Glycosidases"/>
    <property type="match status" value="1"/>
</dbReference>
<feature type="domain" description="GH26" evidence="5">
    <location>
        <begin position="1"/>
        <end position="310"/>
    </location>
</feature>
<evidence type="ECO:0000313" key="7">
    <source>
        <dbReference type="Proteomes" id="UP001055156"/>
    </source>
</evidence>
<evidence type="ECO:0000256" key="1">
    <source>
        <dbReference type="ARBA" id="ARBA00022801"/>
    </source>
</evidence>
<evidence type="ECO:0000313" key="6">
    <source>
        <dbReference type="EMBL" id="GJE26069.1"/>
    </source>
</evidence>
<comment type="similarity">
    <text evidence="3">Belongs to the glycosyl hydrolase 26 family.</text>
</comment>
<evidence type="ECO:0000256" key="4">
    <source>
        <dbReference type="SAM" id="SignalP"/>
    </source>
</evidence>
<dbReference type="InterPro" id="IPR006311">
    <property type="entry name" value="TAT_signal"/>
</dbReference>
<dbReference type="PROSITE" id="PS51764">
    <property type="entry name" value="GH26"/>
    <property type="match status" value="1"/>
</dbReference>
<dbReference type="EMBL" id="BPQV01000002">
    <property type="protein sequence ID" value="GJE26069.1"/>
    <property type="molecule type" value="Genomic_DNA"/>
</dbReference>
<feature type="active site" description="Proton donor" evidence="3">
    <location>
        <position position="137"/>
    </location>
</feature>
<reference evidence="6" key="1">
    <citation type="journal article" date="2021" name="Front. Microbiol.">
        <title>Comprehensive Comparative Genomics and Phenotyping of Methylobacterium Species.</title>
        <authorList>
            <person name="Alessa O."/>
            <person name="Ogura Y."/>
            <person name="Fujitani Y."/>
            <person name="Takami H."/>
            <person name="Hayashi T."/>
            <person name="Sahin N."/>
            <person name="Tani A."/>
        </authorList>
    </citation>
    <scope>NUCLEOTIDE SEQUENCE</scope>
    <source>
        <strain evidence="6">NBRC 15689</strain>
    </source>
</reference>
<evidence type="ECO:0000259" key="5">
    <source>
        <dbReference type="PROSITE" id="PS51764"/>
    </source>
</evidence>
<keyword evidence="4" id="KW-0732">Signal</keyword>
<dbReference type="PROSITE" id="PS51318">
    <property type="entry name" value="TAT"/>
    <property type="match status" value="1"/>
</dbReference>
<protein>
    <recommendedName>
        <fullName evidence="5">GH26 domain-containing protein</fullName>
    </recommendedName>
</protein>
<feature type="chain" id="PRO_5045473691" description="GH26 domain-containing protein" evidence="4">
    <location>
        <begin position="19"/>
        <end position="310"/>
    </location>
</feature>